<dbReference type="eggNOG" id="COG2207">
    <property type="taxonomic scope" value="Bacteria"/>
</dbReference>
<feature type="domain" description="HTH araC/xylS-type" evidence="4">
    <location>
        <begin position="240"/>
        <end position="338"/>
    </location>
</feature>
<dbReference type="SMART" id="SM00342">
    <property type="entry name" value="HTH_ARAC"/>
    <property type="match status" value="1"/>
</dbReference>
<dbReference type="Pfam" id="PF12833">
    <property type="entry name" value="HTH_18"/>
    <property type="match status" value="1"/>
</dbReference>
<proteinExistence type="predicted"/>
<accession>E2SE35</accession>
<dbReference type="GO" id="GO:0003700">
    <property type="term" value="F:DNA-binding transcription factor activity"/>
    <property type="evidence" value="ECO:0007669"/>
    <property type="project" value="InterPro"/>
</dbReference>
<evidence type="ECO:0000313" key="5">
    <source>
        <dbReference type="EMBL" id="EFQ82762.1"/>
    </source>
</evidence>
<reference evidence="5" key="1">
    <citation type="submission" date="2010-08" db="EMBL/GenBank/DDBJ databases">
        <authorList>
            <person name="Muzny D."/>
            <person name="Qin X."/>
            <person name="Buhay C."/>
            <person name="Dugan-Rocha S."/>
            <person name="Ding Y."/>
            <person name="Chen G."/>
            <person name="Hawes A."/>
            <person name="Holder M."/>
            <person name="Jhangiani S."/>
            <person name="Johnson A."/>
            <person name="Khan Z."/>
            <person name="Li Z."/>
            <person name="Liu W."/>
            <person name="Liu X."/>
            <person name="Perez L."/>
            <person name="Shen H."/>
            <person name="Wang Q."/>
            <person name="Watt J."/>
            <person name="Xi L."/>
            <person name="Xin Y."/>
            <person name="Zhou J."/>
            <person name="Deng J."/>
            <person name="Jiang H."/>
            <person name="Liu Y."/>
            <person name="Qu J."/>
            <person name="Song X.-Z."/>
            <person name="Zhang L."/>
            <person name="Villasana D."/>
            <person name="Johnson A."/>
            <person name="Liu J."/>
            <person name="Liyanage D."/>
            <person name="Lorensuhewa L."/>
            <person name="Robinson T."/>
            <person name="Song A."/>
            <person name="Song B.-B."/>
            <person name="Dinh H."/>
            <person name="Thornton R."/>
            <person name="Coyle M."/>
            <person name="Francisco L."/>
            <person name="Jackson L."/>
            <person name="Javaid M."/>
            <person name="Korchina V."/>
            <person name="Kovar C."/>
            <person name="Mata R."/>
            <person name="Mathew T."/>
            <person name="Ngo R."/>
            <person name="Nguyen L."/>
            <person name="Nguyen N."/>
            <person name="Okwuonu G."/>
            <person name="Ongeri F."/>
            <person name="Pham C."/>
            <person name="Simmons D."/>
            <person name="Wilczek-Boney K."/>
            <person name="Hale W."/>
            <person name="Jakkamsetti A."/>
            <person name="Pham P."/>
            <person name="Ruth R."/>
            <person name="San Lucas F."/>
            <person name="Warren J."/>
            <person name="Zhang J."/>
            <person name="Zhao Z."/>
            <person name="Zhou C."/>
            <person name="Zhu D."/>
            <person name="Lee S."/>
            <person name="Bess C."/>
            <person name="Blankenburg K."/>
            <person name="Forbes L."/>
            <person name="Fu Q."/>
            <person name="Gubbala S."/>
            <person name="Hirani K."/>
            <person name="Jayaseelan J.C."/>
            <person name="Lara F."/>
            <person name="Munidasa M."/>
            <person name="Palculict T."/>
            <person name="Patil S."/>
            <person name="Pu L.-L."/>
            <person name="Saada N."/>
            <person name="Tang L."/>
            <person name="Weissenberger G."/>
            <person name="Zhu Y."/>
            <person name="Hemphill L."/>
            <person name="Shang Y."/>
            <person name="Youmans B."/>
            <person name="Ayvaz T."/>
            <person name="Ross M."/>
            <person name="Santibanez J."/>
            <person name="Aqrawi P."/>
            <person name="Gross S."/>
            <person name="Joshi V."/>
            <person name="Fowler G."/>
            <person name="Nazareth L."/>
            <person name="Reid J."/>
            <person name="Worley K."/>
            <person name="Petrosino J."/>
            <person name="Highlander S."/>
            <person name="Gibbs R."/>
        </authorList>
    </citation>
    <scope>NUCLEOTIDE SEQUENCE [LARGE SCALE GENOMIC DNA]</scope>
    <source>
        <strain evidence="5">DSM 15272</strain>
    </source>
</reference>
<comment type="caution">
    <text evidence="5">The sequence shown here is derived from an EMBL/GenBank/DDBJ whole genome shotgun (WGS) entry which is preliminary data.</text>
</comment>
<dbReference type="SUPFAM" id="SSF46689">
    <property type="entry name" value="Homeodomain-like"/>
    <property type="match status" value="1"/>
</dbReference>
<keyword evidence="1" id="KW-0805">Transcription regulation</keyword>
<dbReference type="Proteomes" id="UP000003111">
    <property type="component" value="Unassembled WGS sequence"/>
</dbReference>
<evidence type="ECO:0000256" key="3">
    <source>
        <dbReference type="ARBA" id="ARBA00023163"/>
    </source>
</evidence>
<organism evidence="5 6">
    <name type="scientific">Aeromicrobium marinum DSM 15272</name>
    <dbReference type="NCBI Taxonomy" id="585531"/>
    <lineage>
        <taxon>Bacteria</taxon>
        <taxon>Bacillati</taxon>
        <taxon>Actinomycetota</taxon>
        <taxon>Actinomycetes</taxon>
        <taxon>Propionibacteriales</taxon>
        <taxon>Nocardioidaceae</taxon>
        <taxon>Aeromicrobium</taxon>
    </lineage>
</organism>
<dbReference type="Pfam" id="PF12625">
    <property type="entry name" value="Arabinose_bd"/>
    <property type="match status" value="1"/>
</dbReference>
<dbReference type="GO" id="GO:0005829">
    <property type="term" value="C:cytosol"/>
    <property type="evidence" value="ECO:0007669"/>
    <property type="project" value="TreeGrafter"/>
</dbReference>
<dbReference type="GO" id="GO:0000976">
    <property type="term" value="F:transcription cis-regulatory region binding"/>
    <property type="evidence" value="ECO:0007669"/>
    <property type="project" value="TreeGrafter"/>
</dbReference>
<dbReference type="PROSITE" id="PS01124">
    <property type="entry name" value="HTH_ARAC_FAMILY_2"/>
    <property type="match status" value="1"/>
</dbReference>
<dbReference type="InterPro" id="IPR018060">
    <property type="entry name" value="HTH_AraC"/>
</dbReference>
<dbReference type="EMBL" id="ACLF03000006">
    <property type="protein sequence ID" value="EFQ82762.1"/>
    <property type="molecule type" value="Genomic_DNA"/>
</dbReference>
<keyword evidence="6" id="KW-1185">Reference proteome</keyword>
<keyword evidence="3" id="KW-0804">Transcription</keyword>
<dbReference type="AlphaFoldDB" id="E2SE35"/>
<dbReference type="PANTHER" id="PTHR47894">
    <property type="entry name" value="HTH-TYPE TRANSCRIPTIONAL REGULATOR GADX"/>
    <property type="match status" value="1"/>
</dbReference>
<dbReference type="HOGENOM" id="CLU_047522_1_2_11"/>
<protein>
    <submittedName>
        <fullName evidence="5">Transcriptional regulator, AraC family</fullName>
    </submittedName>
</protein>
<evidence type="ECO:0000256" key="1">
    <source>
        <dbReference type="ARBA" id="ARBA00023015"/>
    </source>
</evidence>
<dbReference type="InterPro" id="IPR009057">
    <property type="entry name" value="Homeodomain-like_sf"/>
</dbReference>
<name>E2SE35_9ACTN</name>
<evidence type="ECO:0000256" key="2">
    <source>
        <dbReference type="ARBA" id="ARBA00023125"/>
    </source>
</evidence>
<sequence length="343" mass="37634">MSFRDRRSTVGSLLRASALWGYDELVTQLGGDPAALRSRFGIEPGVETQPEGFVSVRGYVRLLETTAAELDCPDLGLRLSGWQGLDMLGPVAVIARNNPTVQEALGAIARYLYAHSPALRMEAFAGEGPHLRFEYEVDEPFLDDLRQSYEVSMGIVVQILRLLGGSGPIAVSFTHQQTAPDAAYERVLGCPVRFGQAWCGFEVSPELAARPIDTAHPETQRIAVMYLESRYPVGTATLAERTSELARRLLMTGSCTIDSIADQLNLHPRTLQRQLAREGVRCQDLIESARKDQAAHYLAQPGLHLSQVAALLGYAEQSSLNRSCRRWFGQTPSQVRAGLRGPG</sequence>
<dbReference type="STRING" id="585531.HMPREF0063_11971"/>
<evidence type="ECO:0000259" key="4">
    <source>
        <dbReference type="PROSITE" id="PS01124"/>
    </source>
</evidence>
<keyword evidence="2" id="KW-0238">DNA-binding</keyword>
<evidence type="ECO:0000313" key="6">
    <source>
        <dbReference type="Proteomes" id="UP000003111"/>
    </source>
</evidence>
<gene>
    <name evidence="5" type="ORF">HMPREF0063_11971</name>
</gene>
<dbReference type="InterPro" id="IPR032687">
    <property type="entry name" value="AraC-type_N"/>
</dbReference>
<dbReference type="Gene3D" id="1.10.10.60">
    <property type="entry name" value="Homeodomain-like"/>
    <property type="match status" value="1"/>
</dbReference>
<dbReference type="PANTHER" id="PTHR47894:SF4">
    <property type="entry name" value="HTH-TYPE TRANSCRIPTIONAL REGULATOR GADX"/>
    <property type="match status" value="1"/>
</dbReference>